<reference evidence="1" key="1">
    <citation type="submission" date="2018-10" db="EMBL/GenBank/DDBJ databases">
        <title>Schaedlerella arabinophila gen. nov. sp. nov., isolated from the mouse intestinal tract and comparative analysis with the genome of the closely related altered Schaedler flora strain ASF502.</title>
        <authorList>
            <person name="Miyake S."/>
            <person name="Soh M."/>
            <person name="Seedorf H."/>
        </authorList>
    </citation>
    <scope>NUCLEOTIDE SEQUENCE [LARGE SCALE GENOMIC DNA]</scope>
    <source>
        <strain evidence="1">DSM 106076</strain>
    </source>
</reference>
<dbReference type="Proteomes" id="UP000274920">
    <property type="component" value="Unassembled WGS sequence"/>
</dbReference>
<protein>
    <submittedName>
        <fullName evidence="1">(Fe-S)-binding protein</fullName>
    </submittedName>
</protein>
<comment type="caution">
    <text evidence="1">The sequence shown here is derived from an EMBL/GenBank/DDBJ whole genome shotgun (WGS) entry which is preliminary data.</text>
</comment>
<keyword evidence="2" id="KW-1185">Reference proteome</keyword>
<sequence>MATQDFSKLYYRTANCLTSDIIADFSPVSRVLGADTSTGMGVVFTAMGTRFDMQYVAKEAFMATDSYESDTRSIDDTPVAEVMRYVRSEIIAGGHVPEAYQELTEKIRKGESVYAQYRVFKTGCVGSDVLFLISPAAEDAAKTAENFMGFSKKLGKSCFCTNEYQDCGYLLLQLGQTDAANAQAEAMKGTLENYREIVTDDSYVLDALLIQFPELSEKIRFIDAFIYEGKEAVKQVKEDIVLHESGIIQRLYPSRRVDYQKLFADANVILPKRSGFDVTDSGLAGGLGLYEPKNLTAISGRRMADLARPEHDVIMTPCACEAAGLNCAEKEKVVTLLDYICK</sequence>
<organism evidence="1 2">
    <name type="scientific">Schaedlerella arabinosiphila</name>
    <dbReference type="NCBI Taxonomy" id="2044587"/>
    <lineage>
        <taxon>Bacteria</taxon>
        <taxon>Bacillati</taxon>
        <taxon>Bacillota</taxon>
        <taxon>Clostridia</taxon>
        <taxon>Lachnospirales</taxon>
        <taxon>Lachnospiraceae</taxon>
        <taxon>Schaedlerella</taxon>
    </lineage>
</organism>
<dbReference type="RefSeq" id="WP_125129010.1">
    <property type="nucleotide sequence ID" value="NZ_RHJS01000002.1"/>
</dbReference>
<dbReference type="AlphaFoldDB" id="A0A426DM14"/>
<evidence type="ECO:0000313" key="2">
    <source>
        <dbReference type="Proteomes" id="UP000274920"/>
    </source>
</evidence>
<accession>A0A426DM14</accession>
<gene>
    <name evidence="1" type="ORF">EBB54_22380</name>
</gene>
<proteinExistence type="predicted"/>
<name>A0A426DM14_9FIRM</name>
<dbReference type="EMBL" id="RHJS01000002">
    <property type="protein sequence ID" value="RRK33802.1"/>
    <property type="molecule type" value="Genomic_DNA"/>
</dbReference>
<evidence type="ECO:0000313" key="1">
    <source>
        <dbReference type="EMBL" id="RRK33802.1"/>
    </source>
</evidence>